<evidence type="ECO:0000313" key="3">
    <source>
        <dbReference type="EMBL" id="MET3690707.1"/>
    </source>
</evidence>
<name>A0ABV2KYQ4_9HYPH</name>
<feature type="region of interest" description="Disordered" evidence="1">
    <location>
        <begin position="95"/>
        <end position="120"/>
    </location>
</feature>
<evidence type="ECO:0000256" key="1">
    <source>
        <dbReference type="SAM" id="MobiDB-lite"/>
    </source>
</evidence>
<evidence type="ECO:0000256" key="2">
    <source>
        <dbReference type="SAM" id="Phobius"/>
    </source>
</evidence>
<comment type="caution">
    <text evidence="3">The sequence shown here is derived from an EMBL/GenBank/DDBJ whole genome shotgun (WGS) entry which is preliminary data.</text>
</comment>
<keyword evidence="2" id="KW-0812">Transmembrane</keyword>
<feature type="transmembrane region" description="Helical" evidence="2">
    <location>
        <begin position="39"/>
        <end position="59"/>
    </location>
</feature>
<feature type="compositionally biased region" description="Polar residues" evidence="1">
    <location>
        <begin position="1"/>
        <end position="10"/>
    </location>
</feature>
<accession>A0ABV2KYQ4</accession>
<gene>
    <name evidence="3" type="ORF">ABID43_000226</name>
</gene>
<keyword evidence="4" id="KW-1185">Reference proteome</keyword>
<sequence length="180" mass="18385">MNRSLPSRTTAPALRPGHVRPSTGAELLRRARAATLERAAVGVCVGLALVSGSFAAYSITGATNTYSVQPFLPALGGGFAWRRNAAPVREAALDLDPTTTGSLPDGARAAPERPEPAPGARGYVLRRVSGGTAFVDGPEGLRQVVPGAVLPGAGRILSIRATGAGWVVITSETIIGPTPL</sequence>
<keyword evidence="2" id="KW-0472">Membrane</keyword>
<dbReference type="EMBL" id="JBEPMM010000001">
    <property type="protein sequence ID" value="MET3690707.1"/>
    <property type="molecule type" value="Genomic_DNA"/>
</dbReference>
<dbReference type="Proteomes" id="UP001549145">
    <property type="component" value="Unassembled WGS sequence"/>
</dbReference>
<keyword evidence="2" id="KW-1133">Transmembrane helix</keyword>
<reference evidence="3 4" key="1">
    <citation type="submission" date="2024-06" db="EMBL/GenBank/DDBJ databases">
        <title>Genomic Encyclopedia of Type Strains, Phase IV (KMG-IV): sequencing the most valuable type-strain genomes for metagenomic binning, comparative biology and taxonomic classification.</title>
        <authorList>
            <person name="Goeker M."/>
        </authorList>
    </citation>
    <scope>NUCLEOTIDE SEQUENCE [LARGE SCALE GENOMIC DNA]</scope>
    <source>
        <strain evidence="3 4">DSM 21331</strain>
    </source>
</reference>
<proteinExistence type="predicted"/>
<dbReference type="RefSeq" id="WP_238279908.1">
    <property type="nucleotide sequence ID" value="NZ_BPQL01000069.1"/>
</dbReference>
<protein>
    <submittedName>
        <fullName evidence="3">Uncharacterized protein</fullName>
    </submittedName>
</protein>
<organism evidence="3 4">
    <name type="scientific">Methylobacterium goesingense</name>
    <dbReference type="NCBI Taxonomy" id="243690"/>
    <lineage>
        <taxon>Bacteria</taxon>
        <taxon>Pseudomonadati</taxon>
        <taxon>Pseudomonadota</taxon>
        <taxon>Alphaproteobacteria</taxon>
        <taxon>Hyphomicrobiales</taxon>
        <taxon>Methylobacteriaceae</taxon>
        <taxon>Methylobacterium</taxon>
    </lineage>
</organism>
<evidence type="ECO:0000313" key="4">
    <source>
        <dbReference type="Proteomes" id="UP001549145"/>
    </source>
</evidence>
<feature type="region of interest" description="Disordered" evidence="1">
    <location>
        <begin position="1"/>
        <end position="22"/>
    </location>
</feature>